<dbReference type="AlphaFoldDB" id="A0A2I2FS00"/>
<name>A0A2I2FS00_9EURO</name>
<keyword evidence="2" id="KW-1185">Reference proteome</keyword>
<protein>
    <submittedName>
        <fullName evidence="1">Uncharacterized protein</fullName>
    </submittedName>
</protein>
<comment type="caution">
    <text evidence="1">The sequence shown here is derived from an EMBL/GenBank/DDBJ whole genome shotgun (WGS) entry which is preliminary data.</text>
</comment>
<dbReference type="GeneID" id="36561558"/>
<evidence type="ECO:0000313" key="1">
    <source>
        <dbReference type="EMBL" id="PLB43387.1"/>
    </source>
</evidence>
<accession>A0A2I2FS00</accession>
<evidence type="ECO:0000313" key="2">
    <source>
        <dbReference type="Proteomes" id="UP000234275"/>
    </source>
</evidence>
<gene>
    <name evidence="1" type="ORF">P170DRAFT_481335</name>
</gene>
<dbReference type="STRING" id="1392250.A0A2I2FS00"/>
<proteinExistence type="predicted"/>
<dbReference type="EMBL" id="MSFO01000011">
    <property type="protein sequence ID" value="PLB43387.1"/>
    <property type="molecule type" value="Genomic_DNA"/>
</dbReference>
<dbReference type="RefSeq" id="XP_024698689.1">
    <property type="nucleotide sequence ID" value="XM_024853860.1"/>
</dbReference>
<reference evidence="1 2" key="1">
    <citation type="submission" date="2016-12" db="EMBL/GenBank/DDBJ databases">
        <title>The genomes of Aspergillus section Nigri reveals drivers in fungal speciation.</title>
        <authorList>
            <consortium name="DOE Joint Genome Institute"/>
            <person name="Vesth T.C."/>
            <person name="Nybo J."/>
            <person name="Theobald S."/>
            <person name="Brandl J."/>
            <person name="Frisvad J.C."/>
            <person name="Nielsen K.F."/>
            <person name="Lyhne E.K."/>
            <person name="Kogle M.E."/>
            <person name="Kuo A."/>
            <person name="Riley R."/>
            <person name="Clum A."/>
            <person name="Nolan M."/>
            <person name="Lipzen A."/>
            <person name="Salamov A."/>
            <person name="Henrissat B."/>
            <person name="Wiebenga A."/>
            <person name="De Vries R.P."/>
            <person name="Grigoriev I.V."/>
            <person name="Mortensen U.H."/>
            <person name="Andersen M.R."/>
            <person name="Baker S.E."/>
        </authorList>
    </citation>
    <scope>NUCLEOTIDE SEQUENCE [LARGE SCALE GENOMIC DNA]</scope>
    <source>
        <strain evidence="1 2">IBT 23096</strain>
    </source>
</reference>
<organism evidence="1 2">
    <name type="scientific">Aspergillus steynii IBT 23096</name>
    <dbReference type="NCBI Taxonomy" id="1392250"/>
    <lineage>
        <taxon>Eukaryota</taxon>
        <taxon>Fungi</taxon>
        <taxon>Dikarya</taxon>
        <taxon>Ascomycota</taxon>
        <taxon>Pezizomycotina</taxon>
        <taxon>Eurotiomycetes</taxon>
        <taxon>Eurotiomycetidae</taxon>
        <taxon>Eurotiales</taxon>
        <taxon>Aspergillaceae</taxon>
        <taxon>Aspergillus</taxon>
        <taxon>Aspergillus subgen. Circumdati</taxon>
    </lineage>
</organism>
<dbReference type="Proteomes" id="UP000234275">
    <property type="component" value="Unassembled WGS sequence"/>
</dbReference>
<dbReference type="OrthoDB" id="4428759at2759"/>
<sequence length="125" mass="13952">MSDDMEQVFAEAVKATKALTKLPYVDYAHRLHSKVRGDFQTHDQALQALGTLSTYYEYDLKVAGPKATSTKLQELVVKAGGYVESIWTAKVNNKGDSDDSSVSWIEIVENGLNDRCQVQFALHRV</sequence>
<dbReference type="VEuPathDB" id="FungiDB:P170DRAFT_481335"/>